<name>A0A3B0VBA6_9ZZZZ</name>
<evidence type="ECO:0008006" key="2">
    <source>
        <dbReference type="Google" id="ProtNLM"/>
    </source>
</evidence>
<evidence type="ECO:0000313" key="1">
    <source>
        <dbReference type="EMBL" id="VAW35487.1"/>
    </source>
</evidence>
<proteinExistence type="predicted"/>
<accession>A0A3B0VBA6</accession>
<dbReference type="EMBL" id="UOEX01000133">
    <property type="protein sequence ID" value="VAW35487.1"/>
    <property type="molecule type" value="Genomic_DNA"/>
</dbReference>
<sequence length="195" mass="22524">SIVRRYLRLPVVKMGAGINFQIPRRLPHMEWHLNAARFNSGYAWVFPHRESSSIGIYAERHDLPPALMEKRLRAWAAARNINLTGCRARAALINFDYRGWNFGQVFLTGDAAGLASGFTGEGIYPAIISGREIARTIIDPEYNPRRLQRLINRHRRHQRMQKFFTGNKVICQTALEMIVLAMRIGLLDFRLLEMY</sequence>
<organism evidence="1">
    <name type="scientific">hydrothermal vent metagenome</name>
    <dbReference type="NCBI Taxonomy" id="652676"/>
    <lineage>
        <taxon>unclassified sequences</taxon>
        <taxon>metagenomes</taxon>
        <taxon>ecological metagenomes</taxon>
    </lineage>
</organism>
<dbReference type="InterPro" id="IPR036188">
    <property type="entry name" value="FAD/NAD-bd_sf"/>
</dbReference>
<dbReference type="AlphaFoldDB" id="A0A3B0VBA6"/>
<gene>
    <name evidence="1" type="ORF">MNBD_DELTA03-44</name>
</gene>
<dbReference type="PANTHER" id="PTHR42685:SF22">
    <property type="entry name" value="CONDITIONED MEDIUM FACTOR RECEPTOR 1"/>
    <property type="match status" value="1"/>
</dbReference>
<dbReference type="PANTHER" id="PTHR42685">
    <property type="entry name" value="GERANYLGERANYL DIPHOSPHATE REDUCTASE"/>
    <property type="match status" value="1"/>
</dbReference>
<dbReference type="SUPFAM" id="SSF51905">
    <property type="entry name" value="FAD/NAD(P)-binding domain"/>
    <property type="match status" value="1"/>
</dbReference>
<protein>
    <recommendedName>
        <fullName evidence="2">FAD-binding domain-containing protein</fullName>
    </recommendedName>
</protein>
<feature type="non-terminal residue" evidence="1">
    <location>
        <position position="1"/>
    </location>
</feature>
<dbReference type="Gene3D" id="3.50.50.60">
    <property type="entry name" value="FAD/NAD(P)-binding domain"/>
    <property type="match status" value="1"/>
</dbReference>
<reference evidence="1" key="1">
    <citation type="submission" date="2018-06" db="EMBL/GenBank/DDBJ databases">
        <authorList>
            <person name="Zhirakovskaya E."/>
        </authorList>
    </citation>
    <scope>NUCLEOTIDE SEQUENCE</scope>
</reference>
<dbReference type="InterPro" id="IPR050407">
    <property type="entry name" value="Geranylgeranyl_reductase"/>
</dbReference>